<sequence length="75" mass="8427">MLKLVAFFAVLGLALAAPKPNPISIPLTYAAPLTYEYNAVNPIYTAPPRYTYDYVPYAANYYNGYYNNLGYGLYL</sequence>
<feature type="chain" id="PRO_5043497797" evidence="1">
    <location>
        <begin position="17"/>
        <end position="75"/>
    </location>
</feature>
<reference evidence="2 3" key="1">
    <citation type="submission" date="2023-03" db="EMBL/GenBank/DDBJ databases">
        <title>Genome insight into feeding habits of ladybird beetles.</title>
        <authorList>
            <person name="Li H.-S."/>
            <person name="Huang Y.-H."/>
            <person name="Pang H."/>
        </authorList>
    </citation>
    <scope>NUCLEOTIDE SEQUENCE [LARGE SCALE GENOMIC DNA]</scope>
    <source>
        <strain evidence="2">SYSU_2023b</strain>
        <tissue evidence="2">Whole body</tissue>
    </source>
</reference>
<gene>
    <name evidence="2" type="ORF">WA026_013145</name>
</gene>
<evidence type="ECO:0000313" key="2">
    <source>
        <dbReference type="EMBL" id="KAK9880817.1"/>
    </source>
</evidence>
<keyword evidence="3" id="KW-1185">Reference proteome</keyword>
<accession>A0AAW1UL52</accession>
<evidence type="ECO:0000313" key="3">
    <source>
        <dbReference type="Proteomes" id="UP001431783"/>
    </source>
</evidence>
<organism evidence="2 3">
    <name type="scientific">Henosepilachna vigintioctopunctata</name>
    <dbReference type="NCBI Taxonomy" id="420089"/>
    <lineage>
        <taxon>Eukaryota</taxon>
        <taxon>Metazoa</taxon>
        <taxon>Ecdysozoa</taxon>
        <taxon>Arthropoda</taxon>
        <taxon>Hexapoda</taxon>
        <taxon>Insecta</taxon>
        <taxon>Pterygota</taxon>
        <taxon>Neoptera</taxon>
        <taxon>Endopterygota</taxon>
        <taxon>Coleoptera</taxon>
        <taxon>Polyphaga</taxon>
        <taxon>Cucujiformia</taxon>
        <taxon>Coccinelloidea</taxon>
        <taxon>Coccinellidae</taxon>
        <taxon>Epilachninae</taxon>
        <taxon>Epilachnini</taxon>
        <taxon>Henosepilachna</taxon>
    </lineage>
</organism>
<dbReference type="EMBL" id="JARQZJ010000066">
    <property type="protein sequence ID" value="KAK9880817.1"/>
    <property type="molecule type" value="Genomic_DNA"/>
</dbReference>
<keyword evidence="1" id="KW-0732">Signal</keyword>
<name>A0AAW1UL52_9CUCU</name>
<dbReference type="Proteomes" id="UP001431783">
    <property type="component" value="Unassembled WGS sequence"/>
</dbReference>
<feature type="signal peptide" evidence="1">
    <location>
        <begin position="1"/>
        <end position="16"/>
    </location>
</feature>
<protein>
    <submittedName>
        <fullName evidence="2">Uncharacterized protein</fullName>
    </submittedName>
</protein>
<comment type="caution">
    <text evidence="2">The sequence shown here is derived from an EMBL/GenBank/DDBJ whole genome shotgun (WGS) entry which is preliminary data.</text>
</comment>
<dbReference type="AlphaFoldDB" id="A0AAW1UL52"/>
<proteinExistence type="predicted"/>
<evidence type="ECO:0000256" key="1">
    <source>
        <dbReference type="SAM" id="SignalP"/>
    </source>
</evidence>